<dbReference type="RefSeq" id="WP_282905952.1">
    <property type="nucleotide sequence ID" value="NZ_CP124855.1"/>
</dbReference>
<gene>
    <name evidence="3" type="ORF">QGN23_05235</name>
</gene>
<dbReference type="InterPro" id="IPR045497">
    <property type="entry name" value="DUF6438"/>
</dbReference>
<feature type="domain" description="DUF6438" evidence="2">
    <location>
        <begin position="27"/>
        <end position="148"/>
    </location>
</feature>
<organism evidence="3 4">
    <name type="scientific">Chryseobacterium gotjawalense</name>
    <dbReference type="NCBI Taxonomy" id="3042315"/>
    <lineage>
        <taxon>Bacteria</taxon>
        <taxon>Pseudomonadati</taxon>
        <taxon>Bacteroidota</taxon>
        <taxon>Flavobacteriia</taxon>
        <taxon>Flavobacteriales</taxon>
        <taxon>Weeksellaceae</taxon>
        <taxon>Chryseobacterium group</taxon>
        <taxon>Chryseobacterium</taxon>
    </lineage>
</organism>
<dbReference type="EMBL" id="CP124855">
    <property type="protein sequence ID" value="WHF52682.1"/>
    <property type="molecule type" value="Genomic_DNA"/>
</dbReference>
<feature type="signal peptide" evidence="1">
    <location>
        <begin position="1"/>
        <end position="21"/>
    </location>
</feature>
<sequence>MKYLFPLLALTIMLNCSTNKASAEYATIQYEAGACFGFCPIFKMTINKDRTAVFEAERFNFSRDTESQENEGTFKGKIDQQKYSELIALLNALQLKNLKDQYGNKNVSDLPTSYLTVNYQDGSLKKIQDYGKHGTPELEKLYQFFEELKTNQFWTKID</sequence>
<evidence type="ECO:0000256" key="1">
    <source>
        <dbReference type="SAM" id="SignalP"/>
    </source>
</evidence>
<evidence type="ECO:0000313" key="3">
    <source>
        <dbReference type="EMBL" id="WHF52682.1"/>
    </source>
</evidence>
<keyword evidence="1" id="KW-0732">Signal</keyword>
<reference evidence="3 4" key="1">
    <citation type="submission" date="2023-05" db="EMBL/GenBank/DDBJ databases">
        <title>Genomic insight into Chryseobacterium sp. wdc7 isolated forest soil (Gotjawal).</title>
        <authorList>
            <person name="Park S.-J."/>
        </authorList>
    </citation>
    <scope>NUCLEOTIDE SEQUENCE [LARGE SCALE GENOMIC DNA]</scope>
    <source>
        <strain evidence="4">wdc7</strain>
    </source>
</reference>
<dbReference type="Pfam" id="PF20033">
    <property type="entry name" value="DUF6438"/>
    <property type="match status" value="1"/>
</dbReference>
<evidence type="ECO:0000313" key="4">
    <source>
        <dbReference type="Proteomes" id="UP001241656"/>
    </source>
</evidence>
<proteinExistence type="predicted"/>
<keyword evidence="4" id="KW-1185">Reference proteome</keyword>
<evidence type="ECO:0000259" key="2">
    <source>
        <dbReference type="Pfam" id="PF20033"/>
    </source>
</evidence>
<name>A0ABY8RFD1_9FLAO</name>
<feature type="chain" id="PRO_5046016095" evidence="1">
    <location>
        <begin position="22"/>
        <end position="158"/>
    </location>
</feature>
<protein>
    <submittedName>
        <fullName evidence="3">DUF6438 domain-containing protein</fullName>
    </submittedName>
</protein>
<accession>A0ABY8RFD1</accession>
<dbReference type="Proteomes" id="UP001241656">
    <property type="component" value="Chromosome"/>
</dbReference>